<feature type="region of interest" description="Disordered" evidence="6">
    <location>
        <begin position="104"/>
        <end position="142"/>
    </location>
</feature>
<feature type="transmembrane region" description="Helical" evidence="7">
    <location>
        <begin position="695"/>
        <end position="716"/>
    </location>
</feature>
<reference evidence="10" key="2">
    <citation type="submission" date="2013-10" db="EMBL/GenBank/DDBJ databases">
        <authorList>
            <person name="Aslett M."/>
        </authorList>
    </citation>
    <scope>NUCLEOTIDE SEQUENCE [LARGE SCALE GENOMIC DNA]</scope>
    <source>
        <strain evidence="10">Houghton</strain>
    </source>
</reference>
<evidence type="ECO:0000259" key="8">
    <source>
        <dbReference type="PROSITE" id="PS51380"/>
    </source>
</evidence>
<dbReference type="PANTHER" id="PTHR10783">
    <property type="entry name" value="XENOTROPIC AND POLYTROPIC RETROVIRUS RECEPTOR 1-RELATED"/>
    <property type="match status" value="1"/>
</dbReference>
<proteinExistence type="inferred from homology"/>
<dbReference type="Pfam" id="PF03124">
    <property type="entry name" value="EXS"/>
    <property type="match status" value="1"/>
</dbReference>
<reference evidence="10" key="1">
    <citation type="submission" date="2013-10" db="EMBL/GenBank/DDBJ databases">
        <title>Genomic analysis of the causative agents of coccidiosis in chickens.</title>
        <authorList>
            <person name="Reid A.J."/>
            <person name="Blake D."/>
            <person name="Billington K."/>
            <person name="Browne H."/>
            <person name="Dunn M."/>
            <person name="Hung S."/>
            <person name="Kawahara F."/>
            <person name="Miranda-Saavedra D."/>
            <person name="Mourier T."/>
            <person name="Nagra H."/>
            <person name="Otto T.D."/>
            <person name="Rawlings N."/>
            <person name="Sanchez A."/>
            <person name="Sanders M."/>
            <person name="Subramaniam C."/>
            <person name="Tay Y."/>
            <person name="Dear P."/>
            <person name="Doerig C."/>
            <person name="Gruber A."/>
            <person name="Parkinson J."/>
            <person name="Shirley M."/>
            <person name="Wan K.L."/>
            <person name="Berriman M."/>
            <person name="Tomley F."/>
            <person name="Pain A."/>
        </authorList>
    </citation>
    <scope>NUCLEOTIDE SEQUENCE [LARGE SCALE GENOMIC DNA]</scope>
    <source>
        <strain evidence="10">Houghton</strain>
    </source>
</reference>
<evidence type="ECO:0000256" key="7">
    <source>
        <dbReference type="SAM" id="Phobius"/>
    </source>
</evidence>
<dbReference type="OMA" id="CAFATMA"/>
<protein>
    <submittedName>
        <fullName evidence="10">SPX domain-containing protein, putative</fullName>
    </submittedName>
</protein>
<accession>U6KUA2</accession>
<gene>
    <name evidence="10" type="ORF">ETH_00019620</name>
</gene>
<name>U6KUA2_EIMTE</name>
<feature type="transmembrane region" description="Helical" evidence="7">
    <location>
        <begin position="463"/>
        <end position="486"/>
    </location>
</feature>
<feature type="transmembrane region" description="Helical" evidence="7">
    <location>
        <begin position="652"/>
        <end position="675"/>
    </location>
</feature>
<comment type="subcellular location">
    <subcellularLocation>
        <location evidence="1">Membrane</location>
        <topology evidence="1">Multi-pass membrane protein</topology>
    </subcellularLocation>
</comment>
<feature type="domain" description="SPX" evidence="9">
    <location>
        <begin position="1"/>
        <end position="320"/>
    </location>
</feature>
<organism evidence="10 11">
    <name type="scientific">Eimeria tenella</name>
    <name type="common">Coccidian parasite</name>
    <dbReference type="NCBI Taxonomy" id="5802"/>
    <lineage>
        <taxon>Eukaryota</taxon>
        <taxon>Sar</taxon>
        <taxon>Alveolata</taxon>
        <taxon>Apicomplexa</taxon>
        <taxon>Conoidasida</taxon>
        <taxon>Coccidia</taxon>
        <taxon>Eucoccidiorida</taxon>
        <taxon>Eimeriorina</taxon>
        <taxon>Eimeriidae</taxon>
        <taxon>Eimeria</taxon>
    </lineage>
</organism>
<dbReference type="VEuPathDB" id="ToxoDB:ETH2_1227000"/>
<dbReference type="VEuPathDB" id="ToxoDB:ETH_00019620"/>
<evidence type="ECO:0000256" key="5">
    <source>
        <dbReference type="ARBA" id="ARBA00023136"/>
    </source>
</evidence>
<keyword evidence="3 7" id="KW-0812">Transmembrane</keyword>
<feature type="compositionally biased region" description="Low complexity" evidence="6">
    <location>
        <begin position="104"/>
        <end position="118"/>
    </location>
</feature>
<evidence type="ECO:0000259" key="9">
    <source>
        <dbReference type="PROSITE" id="PS51382"/>
    </source>
</evidence>
<dbReference type="PROSITE" id="PS51380">
    <property type="entry name" value="EXS"/>
    <property type="match status" value="1"/>
</dbReference>
<dbReference type="InterPro" id="IPR004331">
    <property type="entry name" value="SPX_dom"/>
</dbReference>
<feature type="domain" description="EXS" evidence="8">
    <location>
        <begin position="585"/>
        <end position="788"/>
    </location>
</feature>
<keyword evidence="11" id="KW-1185">Reference proteome</keyword>
<feature type="transmembrane region" description="Helical" evidence="7">
    <location>
        <begin position="628"/>
        <end position="646"/>
    </location>
</feature>
<evidence type="ECO:0000256" key="3">
    <source>
        <dbReference type="ARBA" id="ARBA00022692"/>
    </source>
</evidence>
<evidence type="ECO:0000313" key="10">
    <source>
        <dbReference type="EMBL" id="CDJ40488.1"/>
    </source>
</evidence>
<evidence type="ECO:0000313" key="11">
    <source>
        <dbReference type="Proteomes" id="UP000030747"/>
    </source>
</evidence>
<dbReference type="Pfam" id="PF03105">
    <property type="entry name" value="SPX"/>
    <property type="match status" value="1"/>
</dbReference>
<evidence type="ECO:0000256" key="4">
    <source>
        <dbReference type="ARBA" id="ARBA00022989"/>
    </source>
</evidence>
<dbReference type="RefSeq" id="XP_013231238.1">
    <property type="nucleotide sequence ID" value="XM_013375784.1"/>
</dbReference>
<dbReference type="InterPro" id="IPR004342">
    <property type="entry name" value="EXS_C"/>
</dbReference>
<feature type="transmembrane region" description="Helical" evidence="7">
    <location>
        <begin position="498"/>
        <end position="517"/>
    </location>
</feature>
<dbReference type="GeneID" id="25253053"/>
<sequence>MKFGAKLRSYAVPEWQQHYVDYPCLKALLKQQKKRIETSDAPGYLAKLFPASWHPSSEKASNVGDGTSLPLPAVVGPPGSRVAPAANNQTGFQGFCRLKEPLLQDMQQQQQQQKQPSQQDHRSISSGTAADDQPEGPANKEETLRANCVAAFSAAIEKEKTKVANFFRDELGFLEDKLKAVTMELKAFNAARRRRLSSLRAEDKESVGLKESAQAAAAGAGHPAGAVLVAAGSSEDKGTNSQVSRPNYPFSFNASSVSTEDEAKSEDAAYLRRLERILLLLLDTLEKLEVYRRLNLLALWKALKKRDKQLQLPKGTAVKDFERITAFFNQQIRIPPKTKRAARALYRHVAGEDSELSLEVLPLRAHEGLSGGGAYFRQEVRVSFLAGCLSVLLLLTTALLFMPVPPSKSFDYEGLMAVFPLFRLGFAWSFIWLSTASAMAVMERYGVNYCFLLDLAPRGQTSSVSFFCTAALHFVLTTATCALYLADSKLHLLGDGQMYHFYPLGLLLLQLLLLLFPSRALTYKARRQVLGAFFTVLKAGAFTVRDVKLVANIIGDVLTSLAKPLGDLQYLACYLSKGMDNTGPAQCYGDSLVRPVLLGLPFYLRLCQCFIRFRGAEPGGGLIHLMNMAKYACGILVLITTNVPWLDLGVSVYAMCLLWVFSYCLGSLFMLYWDVRVDWGLLPTPDRFIRMQGRLMYPTWIYGAIAVTNAMGRLTWAMTLMPISLVGNKSLSGNLVLLFISVIEIMRRGAWVVLRLENEHVNNSSRFRAILWVPPLHQTRLEVLEGDPLIQATTPSENIRARGIASSKRQQF</sequence>
<dbReference type="GO" id="GO:0016020">
    <property type="term" value="C:membrane"/>
    <property type="evidence" value="ECO:0007669"/>
    <property type="project" value="UniProtKB-SubCell"/>
</dbReference>
<keyword evidence="4 7" id="KW-1133">Transmembrane helix</keyword>
<evidence type="ECO:0000256" key="6">
    <source>
        <dbReference type="SAM" id="MobiDB-lite"/>
    </source>
</evidence>
<dbReference type="PROSITE" id="PS51382">
    <property type="entry name" value="SPX"/>
    <property type="match status" value="1"/>
</dbReference>
<dbReference type="GO" id="GO:0005737">
    <property type="term" value="C:cytoplasm"/>
    <property type="evidence" value="ECO:0007669"/>
    <property type="project" value="TreeGrafter"/>
</dbReference>
<comment type="similarity">
    <text evidence="2">Belongs to the SYG1 (TC 2.A.94) family.</text>
</comment>
<feature type="transmembrane region" description="Helical" evidence="7">
    <location>
        <begin position="421"/>
        <end position="442"/>
    </location>
</feature>
<dbReference type="AlphaFoldDB" id="U6KUA2"/>
<dbReference type="Proteomes" id="UP000030747">
    <property type="component" value="Unassembled WGS sequence"/>
</dbReference>
<dbReference type="CDD" id="cd14447">
    <property type="entry name" value="SPX"/>
    <property type="match status" value="1"/>
</dbReference>
<keyword evidence="5 7" id="KW-0472">Membrane</keyword>
<dbReference type="EMBL" id="HG675163">
    <property type="protein sequence ID" value="CDJ40488.1"/>
    <property type="molecule type" value="Genomic_DNA"/>
</dbReference>
<dbReference type="OrthoDB" id="9970435at2759"/>
<evidence type="ECO:0000256" key="2">
    <source>
        <dbReference type="ARBA" id="ARBA00009665"/>
    </source>
</evidence>
<feature type="transmembrane region" description="Helical" evidence="7">
    <location>
        <begin position="382"/>
        <end position="401"/>
    </location>
</feature>
<evidence type="ECO:0000256" key="1">
    <source>
        <dbReference type="ARBA" id="ARBA00004141"/>
    </source>
</evidence>